<dbReference type="EMBL" id="BPLQ01014213">
    <property type="protein sequence ID" value="GIY78216.1"/>
    <property type="molecule type" value="Genomic_DNA"/>
</dbReference>
<evidence type="ECO:0000313" key="2">
    <source>
        <dbReference type="EMBL" id="GIY78216.1"/>
    </source>
</evidence>
<accession>A0AAV4Q9H4</accession>
<gene>
    <name evidence="2" type="ORF">CDAR_318851</name>
    <name evidence="1" type="ORF">CDAR_430541</name>
</gene>
<protein>
    <submittedName>
        <fullName evidence="1">Uncharacterized protein</fullName>
    </submittedName>
</protein>
<name>A0AAV4Q9H4_9ARAC</name>
<dbReference type="EMBL" id="BPLQ01004174">
    <property type="protein sequence ID" value="GIY06105.1"/>
    <property type="molecule type" value="Genomic_DNA"/>
</dbReference>
<comment type="caution">
    <text evidence="1">The sequence shown here is derived from an EMBL/GenBank/DDBJ whole genome shotgun (WGS) entry which is preliminary data.</text>
</comment>
<proteinExistence type="predicted"/>
<sequence length="162" mass="18240">MVGRKPQICFEVSPDTGETLLLEGLRKQFLDSDVNLEEDFTVRHHYQTKRGVNWIVEINPQIFERVLKTKSSTWAGKELVSKSMSDRASATNVGNLGTQARPATKKKKLVLTVESQITVGRTAQMRHSVSIVKLTILRTNLSWTRNMGVPANNATCMREKRG</sequence>
<evidence type="ECO:0000313" key="1">
    <source>
        <dbReference type="EMBL" id="GIY06105.1"/>
    </source>
</evidence>
<dbReference type="Proteomes" id="UP001054837">
    <property type="component" value="Unassembled WGS sequence"/>
</dbReference>
<reference evidence="1 3" key="1">
    <citation type="submission" date="2021-06" db="EMBL/GenBank/DDBJ databases">
        <title>Caerostris darwini draft genome.</title>
        <authorList>
            <person name="Kono N."/>
            <person name="Arakawa K."/>
        </authorList>
    </citation>
    <scope>NUCLEOTIDE SEQUENCE [LARGE SCALE GENOMIC DNA]</scope>
</reference>
<dbReference type="AlphaFoldDB" id="A0AAV4Q9H4"/>
<organism evidence="1 3">
    <name type="scientific">Caerostris darwini</name>
    <dbReference type="NCBI Taxonomy" id="1538125"/>
    <lineage>
        <taxon>Eukaryota</taxon>
        <taxon>Metazoa</taxon>
        <taxon>Ecdysozoa</taxon>
        <taxon>Arthropoda</taxon>
        <taxon>Chelicerata</taxon>
        <taxon>Arachnida</taxon>
        <taxon>Araneae</taxon>
        <taxon>Araneomorphae</taxon>
        <taxon>Entelegynae</taxon>
        <taxon>Araneoidea</taxon>
        <taxon>Araneidae</taxon>
        <taxon>Caerostris</taxon>
    </lineage>
</organism>
<evidence type="ECO:0000313" key="3">
    <source>
        <dbReference type="Proteomes" id="UP001054837"/>
    </source>
</evidence>
<keyword evidence="3" id="KW-1185">Reference proteome</keyword>